<evidence type="ECO:0000313" key="3">
    <source>
        <dbReference type="Proteomes" id="UP001168877"/>
    </source>
</evidence>
<keyword evidence="3" id="KW-1185">Reference proteome</keyword>
<organism evidence="2 3">
    <name type="scientific">Acer saccharum</name>
    <name type="common">Sugar maple</name>
    <dbReference type="NCBI Taxonomy" id="4024"/>
    <lineage>
        <taxon>Eukaryota</taxon>
        <taxon>Viridiplantae</taxon>
        <taxon>Streptophyta</taxon>
        <taxon>Embryophyta</taxon>
        <taxon>Tracheophyta</taxon>
        <taxon>Spermatophyta</taxon>
        <taxon>Magnoliopsida</taxon>
        <taxon>eudicotyledons</taxon>
        <taxon>Gunneridae</taxon>
        <taxon>Pentapetalae</taxon>
        <taxon>rosids</taxon>
        <taxon>malvids</taxon>
        <taxon>Sapindales</taxon>
        <taxon>Sapindaceae</taxon>
        <taxon>Hippocastanoideae</taxon>
        <taxon>Acereae</taxon>
        <taxon>Acer</taxon>
    </lineage>
</organism>
<dbReference type="Proteomes" id="UP001168877">
    <property type="component" value="Unassembled WGS sequence"/>
</dbReference>
<keyword evidence="1" id="KW-0472">Membrane</keyword>
<evidence type="ECO:0000313" key="2">
    <source>
        <dbReference type="EMBL" id="KAK0596908.1"/>
    </source>
</evidence>
<dbReference type="AlphaFoldDB" id="A0AA39VZJ7"/>
<reference evidence="2" key="1">
    <citation type="journal article" date="2022" name="Plant J.">
        <title>Strategies of tolerance reflected in two North American maple genomes.</title>
        <authorList>
            <person name="McEvoy S.L."/>
            <person name="Sezen U.U."/>
            <person name="Trouern-Trend A."/>
            <person name="McMahon S.M."/>
            <person name="Schaberg P.G."/>
            <person name="Yang J."/>
            <person name="Wegrzyn J.L."/>
            <person name="Swenson N.G."/>
        </authorList>
    </citation>
    <scope>NUCLEOTIDE SEQUENCE</scope>
    <source>
        <strain evidence="2">NS2018</strain>
    </source>
</reference>
<evidence type="ECO:0000256" key="1">
    <source>
        <dbReference type="SAM" id="Phobius"/>
    </source>
</evidence>
<proteinExistence type="predicted"/>
<gene>
    <name evidence="2" type="ORF">LWI29_020030</name>
</gene>
<keyword evidence="1" id="KW-0812">Transmembrane</keyword>
<dbReference type="EMBL" id="JAUESC010000004">
    <property type="protein sequence ID" value="KAK0596908.1"/>
    <property type="molecule type" value="Genomic_DNA"/>
</dbReference>
<accession>A0AA39VZJ7</accession>
<keyword evidence="1" id="KW-1133">Transmembrane helix</keyword>
<comment type="caution">
    <text evidence="2">The sequence shown here is derived from an EMBL/GenBank/DDBJ whole genome shotgun (WGS) entry which is preliminary data.</text>
</comment>
<protein>
    <submittedName>
        <fullName evidence="2">Uncharacterized protein</fullName>
    </submittedName>
</protein>
<sequence length="74" mass="8721">MVAFLQNFLLPRTEEDVIALLNIQHLRKLARLSELYAISILLLGYAVVVYMMVKRDNYCLYDPISGMNRKFQRQ</sequence>
<reference evidence="2" key="2">
    <citation type="submission" date="2023-06" db="EMBL/GenBank/DDBJ databases">
        <authorList>
            <person name="Swenson N.G."/>
            <person name="Wegrzyn J.L."/>
            <person name="Mcevoy S.L."/>
        </authorList>
    </citation>
    <scope>NUCLEOTIDE SEQUENCE</scope>
    <source>
        <strain evidence="2">NS2018</strain>
        <tissue evidence="2">Leaf</tissue>
    </source>
</reference>
<name>A0AA39VZJ7_ACESA</name>
<feature type="transmembrane region" description="Helical" evidence="1">
    <location>
        <begin position="35"/>
        <end position="53"/>
    </location>
</feature>